<feature type="compositionally biased region" description="Low complexity" evidence="1">
    <location>
        <begin position="531"/>
        <end position="589"/>
    </location>
</feature>
<evidence type="ECO:0000313" key="3">
    <source>
        <dbReference type="Proteomes" id="UP001049176"/>
    </source>
</evidence>
<reference evidence="2" key="1">
    <citation type="journal article" date="2021" name="Genome Biol. Evol.">
        <title>The assembled and annotated genome of the fairy-ring fungus Marasmius oreades.</title>
        <authorList>
            <person name="Hiltunen M."/>
            <person name="Ament-Velasquez S.L."/>
            <person name="Johannesson H."/>
        </authorList>
    </citation>
    <scope>NUCLEOTIDE SEQUENCE</scope>
    <source>
        <strain evidence="2">03SP1</strain>
    </source>
</reference>
<feature type="compositionally biased region" description="Polar residues" evidence="1">
    <location>
        <begin position="1"/>
        <end position="14"/>
    </location>
</feature>
<keyword evidence="3" id="KW-1185">Reference proteome</keyword>
<accession>A0A9P8AC19</accession>
<dbReference type="Proteomes" id="UP001049176">
    <property type="component" value="Chromosome 2"/>
</dbReference>
<dbReference type="RefSeq" id="XP_043013037.1">
    <property type="nucleotide sequence ID" value="XM_043148438.1"/>
</dbReference>
<evidence type="ECO:0000256" key="1">
    <source>
        <dbReference type="SAM" id="MobiDB-lite"/>
    </source>
</evidence>
<feature type="compositionally biased region" description="Polar residues" evidence="1">
    <location>
        <begin position="153"/>
        <end position="169"/>
    </location>
</feature>
<evidence type="ECO:0000313" key="2">
    <source>
        <dbReference type="EMBL" id="KAG7096567.1"/>
    </source>
</evidence>
<dbReference type="AlphaFoldDB" id="A0A9P8AC19"/>
<name>A0A9P8AC19_9AGAR</name>
<feature type="compositionally biased region" description="Low complexity" evidence="1">
    <location>
        <begin position="21"/>
        <end position="34"/>
    </location>
</feature>
<organism evidence="2 3">
    <name type="scientific">Marasmius oreades</name>
    <name type="common">fairy-ring Marasmius</name>
    <dbReference type="NCBI Taxonomy" id="181124"/>
    <lineage>
        <taxon>Eukaryota</taxon>
        <taxon>Fungi</taxon>
        <taxon>Dikarya</taxon>
        <taxon>Basidiomycota</taxon>
        <taxon>Agaricomycotina</taxon>
        <taxon>Agaricomycetes</taxon>
        <taxon>Agaricomycetidae</taxon>
        <taxon>Agaricales</taxon>
        <taxon>Marasmiineae</taxon>
        <taxon>Marasmiaceae</taxon>
        <taxon>Marasmius</taxon>
    </lineage>
</organism>
<proteinExistence type="predicted"/>
<comment type="caution">
    <text evidence="2">The sequence shown here is derived from an EMBL/GenBank/DDBJ whole genome shotgun (WGS) entry which is preliminary data.</text>
</comment>
<dbReference type="KEGG" id="more:E1B28_003988"/>
<dbReference type="OrthoDB" id="2367685at2759"/>
<feature type="compositionally biased region" description="Polar residues" evidence="1">
    <location>
        <begin position="183"/>
        <end position="196"/>
    </location>
</feature>
<feature type="region of interest" description="Disordered" evidence="1">
    <location>
        <begin position="1"/>
        <end position="58"/>
    </location>
</feature>
<dbReference type="GeneID" id="66073064"/>
<feature type="region of interest" description="Disordered" evidence="1">
    <location>
        <begin position="759"/>
        <end position="785"/>
    </location>
</feature>
<feature type="region of interest" description="Disordered" evidence="1">
    <location>
        <begin position="531"/>
        <end position="723"/>
    </location>
</feature>
<feature type="compositionally biased region" description="Low complexity" evidence="1">
    <location>
        <begin position="257"/>
        <end position="275"/>
    </location>
</feature>
<feature type="compositionally biased region" description="Low complexity" evidence="1">
    <location>
        <begin position="598"/>
        <end position="618"/>
    </location>
</feature>
<sequence>MQNNPGVQTSSFIDSQGPRISDQSRTTSSPSSNTRTDRNRLGPGPDRGQDIRGNETDSDSINVAGLTFAQRLYASAHVASKQGNVDADSDRNHTQIPCASAASSEHTAPNRHISRSSPHLSMETLSVNAYANSREYNTSLSTGGSLYKKVPGHTQTPSASNGGHTSHTGPSHRTRSLPIPPHISTNGNNRRASTVPTTTTTSISAFMKPYTFTPPSETPNRVLVVRPPVKHTHSQQSDTSAVPLPVKLSAIQYSSLPQYSSSPSSSASIPHNVSPASAPPPQTLSTTDTQPQIANFPPPQNPLTPPLSPPNQVKKPYNNSKNVLASAFGRAALRFVGSVVLGSIFDAVPLDSLFSGIASSVLDAGTLDTLTSSLANLSLKDVGLDSSQLQAAFTGVPGTDYQSIINSILQQQQTAPSPRVDYQAIVDALRKIQQAQMMAASNGNGSGGSGPGGAPLSTPTNYQALGNAQNQHVHGLMTAIQQQAAQNAQLLQQQMQHIQNSPQVDATHQVQGYLQAAYEQQIVMNASAGTLPQQQPQQTFHPQQQQTTLTHSLRPQQSAVQQNQPHQQQHIPSHSHQNQHQPPTPQLNHYHSTSHPQSTVHSPYQTSSSSSQHQLYPLRPTSFQPPPHPASFQNQPPRPTSLQQPSRPPLQQQQQQQQQPQQQQQVQPNQYQQPQTQPFSNQQQYGPSQSNAGQDPVYTQDPQSYPTTQYDGANYNTSEQIPGYTLTPEASTVEETAPPSFSSILGHAFDIGSQLLNGSSSSSADGGGAAPGYTLMDQGGGSGGGGETSGFNTFFDGVLSYAGSVSVDVGGNSFDFSASISGGEDV</sequence>
<dbReference type="EMBL" id="CM032182">
    <property type="protein sequence ID" value="KAG7096567.1"/>
    <property type="molecule type" value="Genomic_DNA"/>
</dbReference>
<feature type="compositionally biased region" description="Pro residues" evidence="1">
    <location>
        <begin position="296"/>
        <end position="309"/>
    </location>
</feature>
<feature type="region of interest" description="Disordered" evidence="1">
    <location>
        <begin position="141"/>
        <end position="200"/>
    </location>
</feature>
<feature type="region of interest" description="Disordered" evidence="1">
    <location>
        <begin position="257"/>
        <end position="310"/>
    </location>
</feature>
<feature type="compositionally biased region" description="Low complexity" evidence="1">
    <location>
        <begin position="640"/>
        <end position="685"/>
    </location>
</feature>
<feature type="compositionally biased region" description="Polar residues" evidence="1">
    <location>
        <begin position="283"/>
        <end position="293"/>
    </location>
</feature>
<protein>
    <submittedName>
        <fullName evidence="2">Uncharacterized protein</fullName>
    </submittedName>
</protein>
<feature type="compositionally biased region" description="Polar residues" evidence="1">
    <location>
        <begin position="700"/>
        <end position="720"/>
    </location>
</feature>
<gene>
    <name evidence="2" type="ORF">E1B28_003988</name>
</gene>